<dbReference type="EMBL" id="LT629732">
    <property type="protein sequence ID" value="SDS92611.1"/>
    <property type="molecule type" value="Genomic_DNA"/>
</dbReference>
<feature type="domain" description="Xylose isomerase-like TIM barrel" evidence="1">
    <location>
        <begin position="28"/>
        <end position="283"/>
    </location>
</feature>
<dbReference type="GO" id="GO:0016853">
    <property type="term" value="F:isomerase activity"/>
    <property type="evidence" value="ECO:0007669"/>
    <property type="project" value="UniProtKB-KW"/>
</dbReference>
<evidence type="ECO:0000313" key="2">
    <source>
        <dbReference type="EMBL" id="SDS92611.1"/>
    </source>
</evidence>
<dbReference type="InterPro" id="IPR013022">
    <property type="entry name" value="Xyl_isomerase-like_TIM-brl"/>
</dbReference>
<organism evidence="2 3">
    <name type="scientific">Actinopolymorpha singaporensis</name>
    <dbReference type="NCBI Taxonomy" id="117157"/>
    <lineage>
        <taxon>Bacteria</taxon>
        <taxon>Bacillati</taxon>
        <taxon>Actinomycetota</taxon>
        <taxon>Actinomycetes</taxon>
        <taxon>Propionibacteriales</taxon>
        <taxon>Actinopolymorphaceae</taxon>
        <taxon>Actinopolymorpha</taxon>
    </lineage>
</organism>
<keyword evidence="2" id="KW-0413">Isomerase</keyword>
<dbReference type="InterPro" id="IPR036237">
    <property type="entry name" value="Xyl_isomerase-like_sf"/>
</dbReference>
<gene>
    <name evidence="2" type="ORF">SAMN04489717_4373</name>
</gene>
<name>A0A1H1W7H8_9ACTN</name>
<dbReference type="Proteomes" id="UP000198983">
    <property type="component" value="Chromosome I"/>
</dbReference>
<dbReference type="AlphaFoldDB" id="A0A1H1W7H8"/>
<dbReference type="InterPro" id="IPR050312">
    <property type="entry name" value="IolE/XylAMocC-like"/>
</dbReference>
<keyword evidence="3" id="KW-1185">Reference proteome</keyword>
<accession>A0A1H1W7H8</accession>
<protein>
    <submittedName>
        <fullName evidence="2">Sugar phosphate isomerase/epimerase</fullName>
    </submittedName>
</protein>
<evidence type="ECO:0000313" key="3">
    <source>
        <dbReference type="Proteomes" id="UP000198983"/>
    </source>
</evidence>
<dbReference type="Pfam" id="PF01261">
    <property type="entry name" value="AP_endonuc_2"/>
    <property type="match status" value="1"/>
</dbReference>
<sequence length="286" mass="31683">MSAAGSFKFAVFTASLPEWTPEEAAGKLAEQGWDGIEWRIVDQQPPTGASGFWQGNRCTWPLSTFEEDVPRIKEITEKAGLGIPSLGAYARCDEIEDVERLMRGAAALGVTQMRVPVGKPGPEGYNAAFAQRRKEYRRVAELAEQYGVKALIELHHQSLTSSASSAARFVEGFDPRHVGVIHDIGNMLQEGYEYDPWSLEILGEHLAHVHVKNAAPVATPVEGANRTDWKWGWAPMRHGVANLPKLFAALREHGYSGWVSVEDFSTEVPLEERVRDNLAYLKEISG</sequence>
<reference evidence="2 3" key="1">
    <citation type="submission" date="2016-10" db="EMBL/GenBank/DDBJ databases">
        <authorList>
            <person name="de Groot N.N."/>
        </authorList>
    </citation>
    <scope>NUCLEOTIDE SEQUENCE [LARGE SCALE GENOMIC DNA]</scope>
    <source>
        <strain evidence="2 3">DSM 22024</strain>
    </source>
</reference>
<dbReference type="Gene3D" id="3.20.20.150">
    <property type="entry name" value="Divalent-metal-dependent TIM barrel enzymes"/>
    <property type="match status" value="1"/>
</dbReference>
<dbReference type="PANTHER" id="PTHR12110:SF41">
    <property type="entry name" value="INOSOSE DEHYDRATASE"/>
    <property type="match status" value="1"/>
</dbReference>
<dbReference type="SUPFAM" id="SSF51658">
    <property type="entry name" value="Xylose isomerase-like"/>
    <property type="match status" value="1"/>
</dbReference>
<proteinExistence type="predicted"/>
<dbReference type="PANTHER" id="PTHR12110">
    <property type="entry name" value="HYDROXYPYRUVATE ISOMERASE"/>
    <property type="match status" value="1"/>
</dbReference>
<evidence type="ECO:0000259" key="1">
    <source>
        <dbReference type="Pfam" id="PF01261"/>
    </source>
</evidence>
<dbReference type="RefSeq" id="WP_092655483.1">
    <property type="nucleotide sequence ID" value="NZ_LT629732.1"/>
</dbReference>
<dbReference type="OrthoDB" id="104997at2"/>
<dbReference type="STRING" id="117157.SAMN04489717_4373"/>